<feature type="compositionally biased region" description="Polar residues" evidence="5">
    <location>
        <begin position="1"/>
        <end position="14"/>
    </location>
</feature>
<dbReference type="GO" id="GO:0005739">
    <property type="term" value="C:mitochondrion"/>
    <property type="evidence" value="ECO:0007669"/>
    <property type="project" value="UniProtKB-SubCell"/>
</dbReference>
<proteinExistence type="inferred from homology"/>
<dbReference type="Proteomes" id="UP000094565">
    <property type="component" value="Chromosome 4"/>
</dbReference>
<evidence type="ECO:0000313" key="8">
    <source>
        <dbReference type="Proteomes" id="UP000094565"/>
    </source>
</evidence>
<dbReference type="SMART" id="SM00584">
    <property type="entry name" value="TLDc"/>
    <property type="match status" value="1"/>
</dbReference>
<name>A0A1B2JJH5_PICPA</name>
<evidence type="ECO:0000256" key="1">
    <source>
        <dbReference type="ARBA" id="ARBA00004173"/>
    </source>
</evidence>
<feature type="region of interest" description="Disordered" evidence="5">
    <location>
        <begin position="1"/>
        <end position="25"/>
    </location>
</feature>
<dbReference type="AlphaFoldDB" id="A0A1B2JJH5"/>
<dbReference type="OrthoDB" id="26679at2759"/>
<evidence type="ECO:0000256" key="2">
    <source>
        <dbReference type="ARBA" id="ARBA00009540"/>
    </source>
</evidence>
<keyword evidence="3" id="KW-0496">Mitochondrion</keyword>
<feature type="compositionally biased region" description="Basic and acidic residues" evidence="5">
    <location>
        <begin position="15"/>
        <end position="24"/>
    </location>
</feature>
<sequence length="234" mass="27084">MSKLKNSIKSLTSTNREEPPDYHPFDPPLTGLELNGYKNTTKHRLLHKELAEDLRLHLPARLQVTHNWNLLYSLEQDGISLNTLYKKMRPLPSEINKRYGYLLVIRDSYHNVFGAYVSDYLRPIERKQYYGNGECFLWKAEKDTVPNLVDLGQHEQLDVQYRLKVFPYTSLNDFIIYTNYNSVSIGSGDGKFGLWIDGDLDKGASDPVDTFGNEKLSDESTFRIFGLEVWRIGI</sequence>
<organism evidence="7 8">
    <name type="scientific">Komagataella pastoris</name>
    <name type="common">Yeast</name>
    <name type="synonym">Pichia pastoris</name>
    <dbReference type="NCBI Taxonomy" id="4922"/>
    <lineage>
        <taxon>Eukaryota</taxon>
        <taxon>Fungi</taxon>
        <taxon>Dikarya</taxon>
        <taxon>Ascomycota</taxon>
        <taxon>Saccharomycotina</taxon>
        <taxon>Pichiomycetes</taxon>
        <taxon>Pichiales</taxon>
        <taxon>Pichiaceae</taxon>
        <taxon>Komagataella</taxon>
    </lineage>
</organism>
<accession>A0A1B2JJH5</accession>
<evidence type="ECO:0000256" key="5">
    <source>
        <dbReference type="SAM" id="MobiDB-lite"/>
    </source>
</evidence>
<evidence type="ECO:0000313" key="7">
    <source>
        <dbReference type="EMBL" id="ANZ78085.1"/>
    </source>
</evidence>
<comment type="similarity">
    <text evidence="2">Belongs to the OXR1 family.</text>
</comment>
<evidence type="ECO:0000259" key="6">
    <source>
        <dbReference type="PROSITE" id="PS51886"/>
    </source>
</evidence>
<protein>
    <recommendedName>
        <fullName evidence="4">Oxidation resistance protein 1</fullName>
    </recommendedName>
</protein>
<dbReference type="InterPro" id="IPR006571">
    <property type="entry name" value="TLDc_dom"/>
</dbReference>
<dbReference type="GO" id="GO:0006979">
    <property type="term" value="P:response to oxidative stress"/>
    <property type="evidence" value="ECO:0007669"/>
    <property type="project" value="TreeGrafter"/>
</dbReference>
<reference evidence="7 8" key="1">
    <citation type="submission" date="2016-02" db="EMBL/GenBank/DDBJ databases">
        <title>Comparative genomic and transcriptomic foundation for Pichia pastoris.</title>
        <authorList>
            <person name="Love K.R."/>
            <person name="Shah K.A."/>
            <person name="Whittaker C.A."/>
            <person name="Wu J."/>
            <person name="Bartlett M.C."/>
            <person name="Ma D."/>
            <person name="Leeson R.L."/>
            <person name="Priest M."/>
            <person name="Young S.K."/>
            <person name="Love J.C."/>
        </authorList>
    </citation>
    <scope>NUCLEOTIDE SEQUENCE [LARGE SCALE GENOMIC DNA]</scope>
    <source>
        <strain evidence="7 8">ATCC 28485</strain>
    </source>
</reference>
<dbReference type="Pfam" id="PF07534">
    <property type="entry name" value="TLD"/>
    <property type="match status" value="1"/>
</dbReference>
<dbReference type="PROSITE" id="PS51886">
    <property type="entry name" value="TLDC"/>
    <property type="match status" value="1"/>
</dbReference>
<keyword evidence="8" id="KW-1185">Reference proteome</keyword>
<comment type="subcellular location">
    <subcellularLocation>
        <location evidence="1">Mitochondrion</location>
    </subcellularLocation>
</comment>
<dbReference type="PANTHER" id="PTHR23354:SF62">
    <property type="entry name" value="MUSTARD, ISOFORM V"/>
    <property type="match status" value="1"/>
</dbReference>
<feature type="domain" description="TLDc" evidence="6">
    <location>
        <begin position="44"/>
        <end position="233"/>
    </location>
</feature>
<dbReference type="PANTHER" id="PTHR23354">
    <property type="entry name" value="NUCLEOLAR PROTEIN 7/ESTROGEN RECEPTOR COACTIVATOR-RELATED"/>
    <property type="match status" value="1"/>
</dbReference>
<evidence type="ECO:0000256" key="4">
    <source>
        <dbReference type="ARBA" id="ARBA00040604"/>
    </source>
</evidence>
<gene>
    <name evidence="7" type="primary">OXR1</name>
    <name evidence="7" type="ORF">ATY40_BA7505230</name>
</gene>
<evidence type="ECO:0000256" key="3">
    <source>
        <dbReference type="ARBA" id="ARBA00023128"/>
    </source>
</evidence>
<dbReference type="EMBL" id="CP014587">
    <property type="protein sequence ID" value="ANZ78085.1"/>
    <property type="molecule type" value="Genomic_DNA"/>
</dbReference>
<dbReference type="GO" id="GO:0005634">
    <property type="term" value="C:nucleus"/>
    <property type="evidence" value="ECO:0007669"/>
    <property type="project" value="TreeGrafter"/>
</dbReference>